<protein>
    <recommendedName>
        <fullName evidence="17">Reverse transcriptase domain-containing protein</fullName>
    </recommendedName>
</protein>
<evidence type="ECO:0000256" key="8">
    <source>
        <dbReference type="ARBA" id="ARBA00022777"/>
    </source>
</evidence>
<dbReference type="InterPro" id="IPR043502">
    <property type="entry name" value="DNA/RNA_pol_sf"/>
</dbReference>
<dbReference type="SUPFAM" id="SSF56672">
    <property type="entry name" value="DNA/RNA polymerases"/>
    <property type="match status" value="1"/>
</dbReference>
<feature type="binding site" evidence="12">
    <location>
        <position position="2373"/>
    </location>
    <ligand>
        <name>ATP</name>
        <dbReference type="ChEBI" id="CHEBI:30616"/>
    </ligand>
</feature>
<evidence type="ECO:0000259" key="14">
    <source>
        <dbReference type="PROSITE" id="PS50011"/>
    </source>
</evidence>
<dbReference type="Pfam" id="PF14392">
    <property type="entry name" value="zf-CCHC_4"/>
    <property type="match status" value="1"/>
</dbReference>
<dbReference type="InterPro" id="IPR026960">
    <property type="entry name" value="RVT-Znf"/>
</dbReference>
<dbReference type="PROSITE" id="PS50011">
    <property type="entry name" value="PROTEIN_KINASE_DOM"/>
    <property type="match status" value="1"/>
</dbReference>
<dbReference type="Gene3D" id="3.80.10.10">
    <property type="entry name" value="Ribonuclease Inhibitor"/>
    <property type="match status" value="2"/>
</dbReference>
<dbReference type="InterPro" id="IPR002156">
    <property type="entry name" value="RNaseH_domain"/>
</dbReference>
<dbReference type="InterPro" id="IPR025558">
    <property type="entry name" value="DUF4283"/>
</dbReference>
<dbReference type="FunFam" id="3.80.10.10:FF:000095">
    <property type="entry name" value="LRR receptor-like serine/threonine-protein kinase GSO1"/>
    <property type="match status" value="1"/>
</dbReference>
<dbReference type="GO" id="GO:0004523">
    <property type="term" value="F:RNA-DNA hybrid ribonuclease activity"/>
    <property type="evidence" value="ECO:0007669"/>
    <property type="project" value="InterPro"/>
</dbReference>
<gene>
    <name evidence="16" type="ORF">FSB_LOCUS5496</name>
</gene>
<dbReference type="InterPro" id="IPR011009">
    <property type="entry name" value="Kinase-like_dom_sf"/>
</dbReference>
<dbReference type="Pfam" id="PF00078">
    <property type="entry name" value="RVT_1"/>
    <property type="match status" value="1"/>
</dbReference>
<dbReference type="CDD" id="cd01650">
    <property type="entry name" value="RT_nLTR_like"/>
    <property type="match status" value="1"/>
</dbReference>
<proteinExistence type="inferred from homology"/>
<reference evidence="16" key="1">
    <citation type="submission" date="2018-02" db="EMBL/GenBank/DDBJ databases">
        <authorList>
            <person name="Cohen D.B."/>
            <person name="Kent A.D."/>
        </authorList>
    </citation>
    <scope>NUCLEOTIDE SEQUENCE</scope>
</reference>
<keyword evidence="8" id="KW-0418">Kinase</keyword>
<dbReference type="InterPro" id="IPR001611">
    <property type="entry name" value="Leu-rich_rpt"/>
</dbReference>
<feature type="domain" description="Reverse transcriptase" evidence="15">
    <location>
        <begin position="805"/>
        <end position="1087"/>
    </location>
</feature>
<comment type="subcellular location">
    <subcellularLocation>
        <location evidence="1">Membrane</location>
        <topology evidence="1">Single-pass membrane protein</topology>
    </subcellularLocation>
</comment>
<feature type="domain" description="Protein kinase" evidence="14">
    <location>
        <begin position="2344"/>
        <end position="2615"/>
    </location>
</feature>
<evidence type="ECO:0000256" key="2">
    <source>
        <dbReference type="ARBA" id="ARBA00008684"/>
    </source>
</evidence>
<comment type="similarity">
    <text evidence="2">Belongs to the protein kinase superfamily. Ser/Thr protein kinase family.</text>
</comment>
<dbReference type="InterPro" id="IPR025836">
    <property type="entry name" value="Zn_knuckle_CX2CX4HX4C"/>
</dbReference>
<dbReference type="InterPro" id="IPR017441">
    <property type="entry name" value="Protein_kinase_ATP_BS"/>
</dbReference>
<dbReference type="InterPro" id="IPR044730">
    <property type="entry name" value="RNase_H-like_dom_plant"/>
</dbReference>
<dbReference type="Gene3D" id="3.30.420.10">
    <property type="entry name" value="Ribonuclease H-like superfamily/Ribonuclease H"/>
    <property type="match status" value="1"/>
</dbReference>
<keyword evidence="10" id="KW-1133">Transmembrane helix</keyword>
<keyword evidence="11" id="KW-0472">Membrane</keyword>
<dbReference type="InterPro" id="IPR032675">
    <property type="entry name" value="LRR_dom_sf"/>
</dbReference>
<evidence type="ECO:0000256" key="1">
    <source>
        <dbReference type="ARBA" id="ARBA00004167"/>
    </source>
</evidence>
<dbReference type="Gene3D" id="3.30.200.20">
    <property type="entry name" value="Phosphorylase Kinase, domain 1"/>
    <property type="match status" value="1"/>
</dbReference>
<dbReference type="InterPro" id="IPR000719">
    <property type="entry name" value="Prot_kinase_dom"/>
</dbReference>
<evidence type="ECO:0000256" key="3">
    <source>
        <dbReference type="ARBA" id="ARBA00022614"/>
    </source>
</evidence>
<evidence type="ECO:0000259" key="15">
    <source>
        <dbReference type="PROSITE" id="PS50878"/>
    </source>
</evidence>
<keyword evidence="9 12" id="KW-0067">ATP-binding</keyword>
<evidence type="ECO:0000256" key="6">
    <source>
        <dbReference type="ARBA" id="ARBA00022737"/>
    </source>
</evidence>
<evidence type="ECO:0000313" key="16">
    <source>
        <dbReference type="EMBL" id="SPC77614.1"/>
    </source>
</evidence>
<dbReference type="SUPFAM" id="SSF56112">
    <property type="entry name" value="Protein kinase-like (PK-like)"/>
    <property type="match status" value="1"/>
</dbReference>
<dbReference type="Pfam" id="PF13456">
    <property type="entry name" value="RVT_3"/>
    <property type="match status" value="1"/>
</dbReference>
<evidence type="ECO:0000256" key="9">
    <source>
        <dbReference type="ARBA" id="ARBA00022840"/>
    </source>
</evidence>
<dbReference type="SMART" id="SM00369">
    <property type="entry name" value="LRR_TYP"/>
    <property type="match status" value="6"/>
</dbReference>
<evidence type="ECO:0000256" key="11">
    <source>
        <dbReference type="ARBA" id="ARBA00023136"/>
    </source>
</evidence>
<dbReference type="InterPro" id="IPR003591">
    <property type="entry name" value="Leu-rich_rpt_typical-subtyp"/>
</dbReference>
<keyword evidence="5" id="KW-0812">Transmembrane</keyword>
<dbReference type="SUPFAM" id="SSF53098">
    <property type="entry name" value="Ribonuclease H-like"/>
    <property type="match status" value="1"/>
</dbReference>
<dbReference type="InterPro" id="IPR051809">
    <property type="entry name" value="Plant_receptor-like_S/T_kinase"/>
</dbReference>
<sequence length="2751" mass="309647">MESIEDMWQKFSLSEKEGLDVDLARTPQQTEHILGAKFLTTRVLNIESVARTFKPLWKTKQSFTVQDLGRNRVAFVFEDEMDLERVLVNEPWSYDKSLVVFQRLHDDEALSDSKFSHVSFWVQLHNLPIRRMTAEAAETIGKSIGNVEKVAKSDDERGGENCMRIRVRMEITSPLCRGRLVKLEEGQRCWVAFRYERLPNFCYCCGCLDHGEKDCDVGLQQRKSGLSEEQQFGAWLRATSDRPPRRTVVTVPGKQTKGSEKMPRSEPQRASTTAMPERHTPTPIPDGVPEFMPINLETDMEVEPNPAMENLKEKITVPLISSPLNLEIENIRIEPPMTFDEWPLHRAPLCDISNGPPNHVGQKKNPTKWKKLARAQTSNVVGPDHIQSPKRSVPHADESLAQLKKQEVVPNQYEGSEMAIRIIHGDLPVFMAAPESHLRENSWNLLRTINGQNNIPWCCAGDFNEIVRNSEKSGRRPQNERQMQGFRDVIDECGFVDLGFRGLPFTWCNNRLGNNTTWLRLDRFMATNDWVLRFNQAVVYHLESSASDHKPLWLNPKPTIIPRPHQRPFRFEEMWRTDPGCEQTVTMAWVPKAHGPPMTQVQTKIRRCSEKLRKWSRDHFGNITRQLKEKTEQLRKAEDESMVGQGHDTVISLRKEVQILLVQEEKMWNQRSRTAWLKDGDRNTRYFHSRASHRRRRNTISAVRLDTGELSTEPDLIRTQFLNYYQELFTAAPLEDVETILDGIDPIVTDEMNARLTMPFTEPEIETAMKQMAALKAPGPDGMPPVFYQSYWQVVGSDVSTAVLQCLNSGTIPPSLNHTYVTLIPKTKNPERVTEYRPISLCNVIYKLISKVLANRLKKVLPKVISDTQSAFVPGRLITDNILIAFETLHHMHNQRSGKVGSMALKLDMSKAYDRVEWGFLKQVMTRMGFHETWTSMIMACISTVSYSLLINGEPTGLITPTRGLRQGDPISPYLFLLCAEGLNGLLKKAANQGDIHGVSLCRRGPKITNLFFADDSLLFCRATREECQKIQHILWLYEKASGQKLNREKTTLFFSRNTPQAMQEELKDILGVPSIQQYEKYLGLPSLVGKEKITCFSQIKERVWSKIKGWKEKLLSQAGREILIKAVVQAIPTYTMNCFKLPVTLCKEIEGLIRRFWWGQKGDEHKIHWLRWEKLCQPKSMGGLGFRELQKFNIALLAKQFWRLLQCQDSLFFKVFSAKFFPTGNILEASTKTKGSFAWRSILKAKDLILKGTSWRVGDGTQICIKNTNWLLDEGHRRIISPVTALPPDAKVKELIHGSPPVWNTTLIHTLFLPYDAEAILKIPISARAPPDKLVWHATRDGKFSVRSGYHLLLKDYRVSTPGCSRNEEPDSLWKTIWAAQVPAKIKTFLWRACQESLPTKSGLYRRRVVPHPFCEACSNQVEDGLHALWSCPILSQSWNQIPEFSEFRQTSFPSFSTLARQILKNGSDLLFEKFGIITWLLWHTHNQKRLHLPSEEYGSIWPRAQTLLKDYLAVHDEKPAKQKPAPAKWKPPAFNSFKANFDGAFSKASNAGGIGVVIRDKQGLVIATLSQKVHVCHSAEMIEALAAKRAVHFAIEVGLTDVEFEGDAENLIRDLNKPEAIHNAYGLILDDIKTMLQGIRCYSVSHTRRSGNNVAHALARRAFDCNNYLVWLEEVPPDITHLLLFCLVGNETDHQALLAFKTKITHDPTNVFSSWNDSFHFCEWEGVTCGRKHRRVTVLDLQSRGLVGSLSPYIGNLSFIREIVLENNTVGGKIPDEVGRLSRLLTLKLENNSFQGEIPANLSHCSNLKILSIAKNNLSGSIPMELASLSKLEYLRVRQNNLRGGIPPFIGNLSSLQFLSASYNFLRGHIPDALGQLKSLTFLGLGRNKLSGLIPPSLYNLSSITYFSLFRNNLTGSLPTDLFLTLPRVQWLQLAINQFTGSLPVSLANASELEHFEVGRNNFTGKISVNFGGLQHLIVLYVPGNNLGSGDADEMDFFQSLANCSSLQMLNLELNQLEGTLPNVLGNLSTQLTFFGIDANLIFGEIPSGIGNLVNLTTLRMFGNRFTGAIPSNIGNLQKLQRLDLSDNRLSGRLPITLGNLSLINELHLENNRLQGTIPSSIGNCQNLLLLNLSQNNLNGTIPKQLFAISKLSISLNLAKNFFVGSLPSEVSNLVHLVELDLSENKLSGEIPNSLSSCTSLVYLYMEDNFFQGAIPSSLSSSRGIQVMDLSRNNLSGQIPNFLEKLSLKNLNLSFNDFQGEVPTKGVFANASAISVVGNSRLCGGISELKLPKCLTKESKKRKWSLTLTMKNRRKDNSSGSSFRQLLLKVSYQMLLKATDGFSSSNLIGVGSFGSVYKGILGEDGTIVAVKVLNLQRRGASKSFISECEALKNIRHRNLVKIITSCSSVDFHGNDFKALVYEFMPNGIVHCDLKPSNILFDCDMTAHVGDFGLAKFLLELTNPKQSSSIGIRGTIGYTPPEYGLGSEVSTKGDVYSYGILLLEMITGKRPTDSVFEGGLNLHNYAVMALPDRVGVACSVELPQERWDINKAMSELHLVRDILLGARIQRNMLGYMDDFSVNYVGSALPNRVMEVVDPKLLNNIDEVIVLHLHINSCTASQELKLLENQLTAIKRAEERKTCKGQESDRSGHRFGAGLGGSDAFVSRSSPEKYAERVIWCFSVLFIPEYGRRVAFYAFRSSTWPSGGRWILGHMEGLWPFIWQVVASSCMVLGDAARASSPGFAEDTCAR</sequence>
<dbReference type="GO" id="GO:0005524">
    <property type="term" value="F:ATP binding"/>
    <property type="evidence" value="ECO:0007669"/>
    <property type="project" value="UniProtKB-UniRule"/>
</dbReference>
<accession>A0A2N9ESR2</accession>
<keyword evidence="4" id="KW-0808">Transferase</keyword>
<keyword evidence="3" id="KW-0433">Leucine-rich repeat</keyword>
<keyword evidence="6" id="KW-0677">Repeat</keyword>
<dbReference type="InterPro" id="IPR036397">
    <property type="entry name" value="RNaseH_sf"/>
</dbReference>
<keyword evidence="7 12" id="KW-0547">Nucleotide-binding</keyword>
<dbReference type="Gene3D" id="3.60.10.10">
    <property type="entry name" value="Endonuclease/exonuclease/phosphatase"/>
    <property type="match status" value="1"/>
</dbReference>
<dbReference type="SUPFAM" id="SSF52058">
    <property type="entry name" value="L domain-like"/>
    <property type="match status" value="1"/>
</dbReference>
<dbReference type="Gene3D" id="1.10.510.10">
    <property type="entry name" value="Transferase(Phosphotransferase) domain 1"/>
    <property type="match status" value="1"/>
</dbReference>
<dbReference type="PANTHER" id="PTHR27008:SF596">
    <property type="entry name" value="OS02G0215500 PROTEIN"/>
    <property type="match status" value="1"/>
</dbReference>
<dbReference type="PROSITE" id="PS00107">
    <property type="entry name" value="PROTEIN_KINASE_ATP"/>
    <property type="match status" value="1"/>
</dbReference>
<evidence type="ECO:0008006" key="17">
    <source>
        <dbReference type="Google" id="ProtNLM"/>
    </source>
</evidence>
<dbReference type="CDD" id="cd06222">
    <property type="entry name" value="RNase_H_like"/>
    <property type="match status" value="1"/>
</dbReference>
<dbReference type="EMBL" id="OIVN01000281">
    <property type="protein sequence ID" value="SPC77614.1"/>
    <property type="molecule type" value="Genomic_DNA"/>
</dbReference>
<dbReference type="InterPro" id="IPR013210">
    <property type="entry name" value="LRR_N_plant-typ"/>
</dbReference>
<dbReference type="Pfam" id="PF13966">
    <property type="entry name" value="zf-RVT"/>
    <property type="match status" value="1"/>
</dbReference>
<dbReference type="Pfam" id="PF14111">
    <property type="entry name" value="DUF4283"/>
    <property type="match status" value="1"/>
</dbReference>
<evidence type="ECO:0000256" key="7">
    <source>
        <dbReference type="ARBA" id="ARBA00022741"/>
    </source>
</evidence>
<dbReference type="InterPro" id="IPR012337">
    <property type="entry name" value="RNaseH-like_sf"/>
</dbReference>
<dbReference type="PROSITE" id="PS00108">
    <property type="entry name" value="PROTEIN_KINASE_ST"/>
    <property type="match status" value="1"/>
</dbReference>
<evidence type="ECO:0000256" key="4">
    <source>
        <dbReference type="ARBA" id="ARBA00022679"/>
    </source>
</evidence>
<dbReference type="PROSITE" id="PS50878">
    <property type="entry name" value="RT_POL"/>
    <property type="match status" value="1"/>
</dbReference>
<name>A0A2N9ESR2_FAGSY</name>
<dbReference type="InterPro" id="IPR036691">
    <property type="entry name" value="Endo/exonu/phosph_ase_sf"/>
</dbReference>
<feature type="region of interest" description="Disordered" evidence="13">
    <location>
        <begin position="243"/>
        <end position="289"/>
    </location>
</feature>
<dbReference type="InterPro" id="IPR008271">
    <property type="entry name" value="Ser/Thr_kinase_AS"/>
</dbReference>
<dbReference type="SUPFAM" id="SSF56219">
    <property type="entry name" value="DNase I-like"/>
    <property type="match status" value="1"/>
</dbReference>
<dbReference type="FunFam" id="3.80.10.10:FF:000317">
    <property type="entry name" value="Inactive leucine-rich repeat receptor-like protein kinase"/>
    <property type="match status" value="1"/>
</dbReference>
<dbReference type="GO" id="GO:0004672">
    <property type="term" value="F:protein kinase activity"/>
    <property type="evidence" value="ECO:0007669"/>
    <property type="project" value="InterPro"/>
</dbReference>
<evidence type="ECO:0000256" key="5">
    <source>
        <dbReference type="ARBA" id="ARBA00022692"/>
    </source>
</evidence>
<organism evidence="16">
    <name type="scientific">Fagus sylvatica</name>
    <name type="common">Beechnut</name>
    <dbReference type="NCBI Taxonomy" id="28930"/>
    <lineage>
        <taxon>Eukaryota</taxon>
        <taxon>Viridiplantae</taxon>
        <taxon>Streptophyta</taxon>
        <taxon>Embryophyta</taxon>
        <taxon>Tracheophyta</taxon>
        <taxon>Spermatophyta</taxon>
        <taxon>Magnoliopsida</taxon>
        <taxon>eudicotyledons</taxon>
        <taxon>Gunneridae</taxon>
        <taxon>Pentapetalae</taxon>
        <taxon>rosids</taxon>
        <taxon>fabids</taxon>
        <taxon>Fagales</taxon>
        <taxon>Fagaceae</taxon>
        <taxon>Fagus</taxon>
    </lineage>
</organism>
<dbReference type="InterPro" id="IPR000477">
    <property type="entry name" value="RT_dom"/>
</dbReference>
<dbReference type="Pfam" id="PF00560">
    <property type="entry name" value="LRR_1"/>
    <property type="match status" value="7"/>
</dbReference>
<dbReference type="SMART" id="SM00220">
    <property type="entry name" value="S_TKc"/>
    <property type="match status" value="1"/>
</dbReference>
<evidence type="ECO:0000256" key="13">
    <source>
        <dbReference type="SAM" id="MobiDB-lite"/>
    </source>
</evidence>
<dbReference type="SUPFAM" id="SSF52047">
    <property type="entry name" value="RNI-like"/>
    <property type="match status" value="1"/>
</dbReference>
<evidence type="ECO:0000256" key="12">
    <source>
        <dbReference type="PROSITE-ProRule" id="PRU10141"/>
    </source>
</evidence>
<dbReference type="FunFam" id="3.30.200.20:FF:000432">
    <property type="entry name" value="LRR receptor-like serine/threonine-protein kinase EFR"/>
    <property type="match status" value="1"/>
</dbReference>
<dbReference type="Pfam" id="PF00069">
    <property type="entry name" value="Pkinase"/>
    <property type="match status" value="1"/>
</dbReference>
<dbReference type="Pfam" id="PF08263">
    <property type="entry name" value="LRRNT_2"/>
    <property type="match status" value="1"/>
</dbReference>
<feature type="compositionally biased region" description="Basic and acidic residues" evidence="13">
    <location>
        <begin position="257"/>
        <end position="267"/>
    </location>
</feature>
<dbReference type="PANTHER" id="PTHR27008">
    <property type="entry name" value="OS04G0122200 PROTEIN"/>
    <property type="match status" value="1"/>
</dbReference>
<dbReference type="GO" id="GO:0016020">
    <property type="term" value="C:membrane"/>
    <property type="evidence" value="ECO:0007669"/>
    <property type="project" value="UniProtKB-SubCell"/>
</dbReference>
<evidence type="ECO:0000256" key="10">
    <source>
        <dbReference type="ARBA" id="ARBA00022989"/>
    </source>
</evidence>
<dbReference type="GO" id="GO:0003676">
    <property type="term" value="F:nucleic acid binding"/>
    <property type="evidence" value="ECO:0007669"/>
    <property type="project" value="InterPro"/>
</dbReference>